<proteinExistence type="inferred from homology"/>
<dbReference type="PANTHER" id="PTHR43811:SF19">
    <property type="entry name" value="39 KDA FK506-BINDING NUCLEAR PROTEIN"/>
    <property type="match status" value="1"/>
</dbReference>
<keyword evidence="7" id="KW-0732">Signal</keyword>
<evidence type="ECO:0000259" key="8">
    <source>
        <dbReference type="PROSITE" id="PS50059"/>
    </source>
</evidence>
<keyword evidence="5 6" id="KW-0413">Isomerase</keyword>
<dbReference type="Proteomes" id="UP000285317">
    <property type="component" value="Chromosome"/>
</dbReference>
<dbReference type="Gene3D" id="3.10.50.40">
    <property type="match status" value="2"/>
</dbReference>
<feature type="signal peptide" evidence="7">
    <location>
        <begin position="1"/>
        <end position="32"/>
    </location>
</feature>
<dbReference type="AlphaFoldDB" id="A0A3Q9UQV8"/>
<name>A0A3Q9UQV8_9MICO</name>
<evidence type="ECO:0000256" key="4">
    <source>
        <dbReference type="ARBA" id="ARBA00023110"/>
    </source>
</evidence>
<dbReference type="PROSITE" id="PS50059">
    <property type="entry name" value="FKBP_PPIASE"/>
    <property type="match status" value="2"/>
</dbReference>
<feature type="domain" description="PPIase FKBP-type" evidence="8">
    <location>
        <begin position="230"/>
        <end position="322"/>
    </location>
</feature>
<evidence type="ECO:0000313" key="10">
    <source>
        <dbReference type="Proteomes" id="UP000285317"/>
    </source>
</evidence>
<organism evidence="9 10">
    <name type="scientific">Rathayibacter festucae DSM 15932</name>
    <dbReference type="NCBI Taxonomy" id="1328866"/>
    <lineage>
        <taxon>Bacteria</taxon>
        <taxon>Bacillati</taxon>
        <taxon>Actinomycetota</taxon>
        <taxon>Actinomycetes</taxon>
        <taxon>Micrococcales</taxon>
        <taxon>Microbacteriaceae</taxon>
        <taxon>Rathayibacter</taxon>
    </lineage>
</organism>
<evidence type="ECO:0000256" key="2">
    <source>
        <dbReference type="ARBA" id="ARBA00006577"/>
    </source>
</evidence>
<dbReference type="EC" id="5.2.1.8" evidence="3 6"/>
<evidence type="ECO:0000313" key="9">
    <source>
        <dbReference type="EMBL" id="AZZ51965.1"/>
    </source>
</evidence>
<accession>A0A3Q9UQV8</accession>
<dbReference type="GO" id="GO:0003755">
    <property type="term" value="F:peptidyl-prolyl cis-trans isomerase activity"/>
    <property type="evidence" value="ECO:0007669"/>
    <property type="project" value="UniProtKB-KW"/>
</dbReference>
<comment type="similarity">
    <text evidence="2">Belongs to the FKBP-type PPIase family.</text>
</comment>
<dbReference type="InterPro" id="IPR001179">
    <property type="entry name" value="PPIase_FKBP_dom"/>
</dbReference>
<evidence type="ECO:0000256" key="3">
    <source>
        <dbReference type="ARBA" id="ARBA00013194"/>
    </source>
</evidence>
<feature type="domain" description="PPIase FKBP-type" evidence="8">
    <location>
        <begin position="86"/>
        <end position="175"/>
    </location>
</feature>
<evidence type="ECO:0000256" key="6">
    <source>
        <dbReference type="PROSITE-ProRule" id="PRU00277"/>
    </source>
</evidence>
<gene>
    <name evidence="9" type="ORF">C1I64_07790</name>
</gene>
<dbReference type="PROSITE" id="PS51257">
    <property type="entry name" value="PROKAR_LIPOPROTEIN"/>
    <property type="match status" value="1"/>
</dbReference>
<dbReference type="InterPro" id="IPR046357">
    <property type="entry name" value="PPIase_dom_sf"/>
</dbReference>
<dbReference type="EMBL" id="CP028137">
    <property type="protein sequence ID" value="AZZ51965.1"/>
    <property type="molecule type" value="Genomic_DNA"/>
</dbReference>
<dbReference type="KEGG" id="rfs:C1I64_07790"/>
<reference evidence="10" key="1">
    <citation type="submission" date="2018-03" db="EMBL/GenBank/DDBJ databases">
        <title>Bacteriophage NCPPB3778 and a type I-E CRISPR drive the evolution of the US Biological Select Agent, Rathayibacter toxicus.</title>
        <authorList>
            <person name="Davis E.W.II."/>
            <person name="Tabima J.F."/>
            <person name="Weisberg A.J."/>
            <person name="Dantas Lopes L."/>
            <person name="Wiseman M.S."/>
            <person name="Wiseman M.S."/>
            <person name="Pupko T."/>
            <person name="Belcher M.S."/>
            <person name="Sechler A.J."/>
            <person name="Tancos M.A."/>
            <person name="Schroeder B.K."/>
            <person name="Murray T.D."/>
            <person name="Luster D.G."/>
            <person name="Schneider W.L."/>
            <person name="Rogers E."/>
            <person name="Andreote F.D."/>
            <person name="Grunwald N.J."/>
            <person name="Putnam M.L."/>
            <person name="Chang J.H."/>
        </authorList>
    </citation>
    <scope>NUCLEOTIDE SEQUENCE [LARGE SCALE GENOMIC DNA]</scope>
    <source>
        <strain evidence="10">DSM 15932</strain>
    </source>
</reference>
<evidence type="ECO:0000256" key="7">
    <source>
        <dbReference type="SAM" id="SignalP"/>
    </source>
</evidence>
<evidence type="ECO:0000256" key="5">
    <source>
        <dbReference type="ARBA" id="ARBA00023235"/>
    </source>
</evidence>
<dbReference type="PANTHER" id="PTHR43811">
    <property type="entry name" value="FKBP-TYPE PEPTIDYL-PROLYL CIS-TRANS ISOMERASE FKPA"/>
    <property type="match status" value="1"/>
</dbReference>
<sequence length="322" mass="32142">MKRGPVRRTTALIAGIGIVAALTGCSASSSKADCDAPYSSGASSSAVKATGDFGEQPDVTVPSPLKADGTQVSTLIEGSGDPLEKGQLVTIDYTLVNGADGSVLEASPYDGASTATFTVGGAGLVGLNQGLLCSQVGSRVAIAIAPEDGFGDSSAQLGISADDTLVLVADIEKASLARANGEAQPVPNGFPAVTLDPDGVPGLAKPSGDAPTTLEIAQLKKGDGAVVEDGDTVVVQYTGWIWADGKIFDSSWQKGAPATFVATEGQGGVIAGFAKALIGQPVGSQVIAIIPPDEGYGDNPPQESGISPDSTIVFVADVLAIN</sequence>
<dbReference type="Pfam" id="PF00254">
    <property type="entry name" value="FKBP_C"/>
    <property type="match status" value="2"/>
</dbReference>
<feature type="chain" id="PRO_5018591594" description="peptidylprolyl isomerase" evidence="7">
    <location>
        <begin position="33"/>
        <end position="322"/>
    </location>
</feature>
<evidence type="ECO:0000256" key="1">
    <source>
        <dbReference type="ARBA" id="ARBA00000971"/>
    </source>
</evidence>
<comment type="catalytic activity">
    <reaction evidence="1 6">
        <text>[protein]-peptidylproline (omega=180) = [protein]-peptidylproline (omega=0)</text>
        <dbReference type="Rhea" id="RHEA:16237"/>
        <dbReference type="Rhea" id="RHEA-COMP:10747"/>
        <dbReference type="Rhea" id="RHEA-COMP:10748"/>
        <dbReference type="ChEBI" id="CHEBI:83833"/>
        <dbReference type="ChEBI" id="CHEBI:83834"/>
        <dbReference type="EC" id="5.2.1.8"/>
    </reaction>
</comment>
<protein>
    <recommendedName>
        <fullName evidence="3 6">peptidylprolyl isomerase</fullName>
        <ecNumber evidence="3 6">5.2.1.8</ecNumber>
    </recommendedName>
</protein>
<dbReference type="SUPFAM" id="SSF54534">
    <property type="entry name" value="FKBP-like"/>
    <property type="match status" value="2"/>
</dbReference>
<keyword evidence="4 6" id="KW-0697">Rotamase</keyword>